<proteinExistence type="predicted"/>
<dbReference type="RefSeq" id="WP_154478196.1">
    <property type="nucleotide sequence ID" value="NZ_VULY01000018.1"/>
</dbReference>
<sequence>MPEKVEKPAKNQMVLLDNKELWCYNLNHSRSDVRRKTLYCTLDRFVAFFHIVSQKKNRRYYSYGKETKISSCVLGGGMYRNL</sequence>
<protein>
    <submittedName>
        <fullName evidence="1">Uncharacterized protein</fullName>
    </submittedName>
</protein>
<accession>A0A6N7V2Z5</accession>
<evidence type="ECO:0000313" key="2">
    <source>
        <dbReference type="Proteomes" id="UP000434409"/>
    </source>
</evidence>
<evidence type="ECO:0000313" key="1">
    <source>
        <dbReference type="EMBL" id="MSR94490.1"/>
    </source>
</evidence>
<reference evidence="1 2" key="1">
    <citation type="submission" date="2019-08" db="EMBL/GenBank/DDBJ databases">
        <title>In-depth cultivation of the pig gut microbiome towards novel bacterial diversity and tailored functional studies.</title>
        <authorList>
            <person name="Wylensek D."/>
            <person name="Hitch T.C.A."/>
            <person name="Clavel T."/>
        </authorList>
    </citation>
    <scope>NUCLEOTIDE SEQUENCE [LARGE SCALE GENOMIC DNA]</scope>
    <source>
        <strain evidence="1 2">68-1-5</strain>
    </source>
</reference>
<comment type="caution">
    <text evidence="1">The sequence shown here is derived from an EMBL/GenBank/DDBJ whole genome shotgun (WGS) entry which is preliminary data.</text>
</comment>
<dbReference type="AlphaFoldDB" id="A0A6N7V2Z5"/>
<dbReference type="EMBL" id="VULY01000018">
    <property type="protein sequence ID" value="MSR94490.1"/>
    <property type="molecule type" value="Genomic_DNA"/>
</dbReference>
<dbReference type="Proteomes" id="UP000434409">
    <property type="component" value="Unassembled WGS sequence"/>
</dbReference>
<gene>
    <name evidence="1" type="ORF">FYJ34_09535</name>
</gene>
<name>A0A6N7V2Z5_9FIRM</name>
<organism evidence="1 2">
    <name type="scientific">Suipraeoptans intestinalis</name>
    <dbReference type="NCBI Taxonomy" id="2606628"/>
    <lineage>
        <taxon>Bacteria</taxon>
        <taxon>Bacillati</taxon>
        <taxon>Bacillota</taxon>
        <taxon>Clostridia</taxon>
        <taxon>Lachnospirales</taxon>
        <taxon>Lachnospiraceae</taxon>
        <taxon>Suipraeoptans</taxon>
    </lineage>
</organism>
<keyword evidence="2" id="KW-1185">Reference proteome</keyword>